<sequence length="134" mass="15389">MKIGEIAELTGCSIQTIRFYERKKLLPKPERSEGNYRLYNQTTVDRLIFIKQCRAHDMSIQEINFLLESKEKPEQSCDSVNAIIDEHLQQITVKISELNALRESLIQMANSCTSNRKIKDCGILSNLNKSIKGE</sequence>
<organism evidence="3 4">
    <name type="scientific">Saccharobesus litoralis</name>
    <dbReference type="NCBI Taxonomy" id="2172099"/>
    <lineage>
        <taxon>Bacteria</taxon>
        <taxon>Pseudomonadati</taxon>
        <taxon>Pseudomonadota</taxon>
        <taxon>Gammaproteobacteria</taxon>
        <taxon>Alteromonadales</taxon>
        <taxon>Alteromonadaceae</taxon>
        <taxon>Saccharobesus</taxon>
    </lineage>
</organism>
<evidence type="ECO:0000313" key="4">
    <source>
        <dbReference type="Proteomes" id="UP000244441"/>
    </source>
</evidence>
<dbReference type="PANTHER" id="PTHR30204">
    <property type="entry name" value="REDOX-CYCLING DRUG-SENSING TRANSCRIPTIONAL ACTIVATOR SOXR"/>
    <property type="match status" value="1"/>
</dbReference>
<dbReference type="GO" id="GO:0003677">
    <property type="term" value="F:DNA binding"/>
    <property type="evidence" value="ECO:0007669"/>
    <property type="project" value="UniProtKB-KW"/>
</dbReference>
<dbReference type="Proteomes" id="UP000244441">
    <property type="component" value="Chromosome"/>
</dbReference>
<dbReference type="SMART" id="SM00422">
    <property type="entry name" value="HTH_MERR"/>
    <property type="match status" value="1"/>
</dbReference>
<dbReference type="PRINTS" id="PR00040">
    <property type="entry name" value="HTHMERR"/>
</dbReference>
<dbReference type="PROSITE" id="PS50937">
    <property type="entry name" value="HTH_MERR_2"/>
    <property type="match status" value="1"/>
</dbReference>
<dbReference type="SUPFAM" id="SSF46955">
    <property type="entry name" value="Putative DNA-binding domain"/>
    <property type="match status" value="1"/>
</dbReference>
<keyword evidence="1" id="KW-0238">DNA-binding</keyword>
<proteinExistence type="predicted"/>
<dbReference type="RefSeq" id="WP_108603966.1">
    <property type="nucleotide sequence ID" value="NZ_CP026604.1"/>
</dbReference>
<gene>
    <name evidence="3" type="primary">cadR</name>
    <name evidence="3" type="ORF">C2869_16355</name>
</gene>
<name>A0A2S0VUX6_9ALTE</name>
<dbReference type="GO" id="GO:0045893">
    <property type="term" value="P:positive regulation of DNA-templated transcription"/>
    <property type="evidence" value="ECO:0007669"/>
    <property type="project" value="InterPro"/>
</dbReference>
<evidence type="ECO:0000313" key="3">
    <source>
        <dbReference type="EMBL" id="AWB67900.1"/>
    </source>
</evidence>
<dbReference type="OrthoDB" id="9808480at2"/>
<dbReference type="GO" id="GO:0003700">
    <property type="term" value="F:DNA-binding transcription factor activity"/>
    <property type="evidence" value="ECO:0007669"/>
    <property type="project" value="InterPro"/>
</dbReference>
<dbReference type="NCBIfam" id="TIGR02047">
    <property type="entry name" value="CadR-PbrR"/>
    <property type="match status" value="1"/>
</dbReference>
<reference evidence="3 4" key="1">
    <citation type="submission" date="2018-01" db="EMBL/GenBank/DDBJ databases">
        <title>Genome sequence of a Cantenovulum-like bacteria.</title>
        <authorList>
            <person name="Tan W.R."/>
            <person name="Lau N.-S."/>
            <person name="Go F."/>
            <person name="Amirul A.-A.A."/>
        </authorList>
    </citation>
    <scope>NUCLEOTIDE SEQUENCE [LARGE SCALE GENOMIC DNA]</scope>
    <source>
        <strain evidence="3 4">CCB-QB4</strain>
    </source>
</reference>
<dbReference type="Pfam" id="PF13411">
    <property type="entry name" value="MerR_1"/>
    <property type="match status" value="1"/>
</dbReference>
<dbReference type="CDD" id="cd04784">
    <property type="entry name" value="HTH_CadR-PbrR"/>
    <property type="match status" value="1"/>
</dbReference>
<dbReference type="InterPro" id="IPR047057">
    <property type="entry name" value="MerR_fam"/>
</dbReference>
<dbReference type="EMBL" id="CP026604">
    <property type="protein sequence ID" value="AWB67900.1"/>
    <property type="molecule type" value="Genomic_DNA"/>
</dbReference>
<dbReference type="AlphaFoldDB" id="A0A2S0VUX6"/>
<dbReference type="KEGG" id="cate:C2869_16355"/>
<dbReference type="InterPro" id="IPR009061">
    <property type="entry name" value="DNA-bd_dom_put_sf"/>
</dbReference>
<dbReference type="InterPro" id="IPR011791">
    <property type="entry name" value="CadR-PbrR"/>
</dbReference>
<dbReference type="GO" id="GO:0046872">
    <property type="term" value="F:metal ion binding"/>
    <property type="evidence" value="ECO:0007669"/>
    <property type="project" value="InterPro"/>
</dbReference>
<accession>A0A2S0VUX6</accession>
<dbReference type="PANTHER" id="PTHR30204:SF92">
    <property type="entry name" value="HTH-TYPE TRANSCRIPTIONAL REGULATOR ZNTR"/>
    <property type="match status" value="1"/>
</dbReference>
<keyword evidence="4" id="KW-1185">Reference proteome</keyword>
<feature type="domain" description="HTH merR-type" evidence="2">
    <location>
        <begin position="1"/>
        <end position="69"/>
    </location>
</feature>
<dbReference type="InterPro" id="IPR000551">
    <property type="entry name" value="MerR-type_HTH_dom"/>
</dbReference>
<evidence type="ECO:0000259" key="2">
    <source>
        <dbReference type="PROSITE" id="PS50937"/>
    </source>
</evidence>
<dbReference type="Gene3D" id="1.10.1660.10">
    <property type="match status" value="1"/>
</dbReference>
<evidence type="ECO:0000256" key="1">
    <source>
        <dbReference type="ARBA" id="ARBA00023125"/>
    </source>
</evidence>
<protein>
    <submittedName>
        <fullName evidence="3">Cd(II)/Pb(II)-responsive transcriptional regulator</fullName>
    </submittedName>
</protein>